<sequence length="49" mass="5674">MRVFIRNLLDQFRPDHPHNPPEAVVSRVSSVGLYARSRKTETGRSRENP</sequence>
<accession>S9QE26</accession>
<name>S9QE26_9RHOB</name>
<evidence type="ECO:0000313" key="1">
    <source>
        <dbReference type="EMBL" id="EPX79691.1"/>
    </source>
</evidence>
<dbReference type="HOGENOM" id="CLU_3140502_0_0_5"/>
<keyword evidence="2" id="KW-1185">Reference proteome</keyword>
<dbReference type="STRING" id="1123237.Salmuc_05633"/>
<reference evidence="2" key="1">
    <citation type="journal article" date="2014" name="Stand. Genomic Sci.">
        <title>Genome sequence of the exopolysaccharide-producing Salipiger mucosus type strain (DSM 16094(T)), a moderately halophilic member of the Roseobacter clade.</title>
        <authorList>
            <person name="Riedel T."/>
            <person name="Spring S."/>
            <person name="Fiebig A."/>
            <person name="Petersen J."/>
            <person name="Kyrpides N.C."/>
            <person name="Goker M."/>
            <person name="Klenk H.P."/>
        </authorList>
    </citation>
    <scope>NUCLEOTIDE SEQUENCE [LARGE SCALE GENOMIC DNA]</scope>
    <source>
        <strain evidence="2">DSM 16094</strain>
    </source>
</reference>
<organism evidence="1 2">
    <name type="scientific">Salipiger mucosus DSM 16094</name>
    <dbReference type="NCBI Taxonomy" id="1123237"/>
    <lineage>
        <taxon>Bacteria</taxon>
        <taxon>Pseudomonadati</taxon>
        <taxon>Pseudomonadota</taxon>
        <taxon>Alphaproteobacteria</taxon>
        <taxon>Rhodobacterales</taxon>
        <taxon>Roseobacteraceae</taxon>
        <taxon>Salipiger</taxon>
    </lineage>
</organism>
<gene>
    <name evidence="1" type="ORF">Salmuc_05633</name>
</gene>
<dbReference type="Proteomes" id="UP000015347">
    <property type="component" value="Unassembled WGS sequence"/>
</dbReference>
<dbReference type="EMBL" id="APVH01000035">
    <property type="protein sequence ID" value="EPX79691.1"/>
    <property type="molecule type" value="Genomic_DNA"/>
</dbReference>
<dbReference type="AlphaFoldDB" id="S9QE26"/>
<evidence type="ECO:0000313" key="2">
    <source>
        <dbReference type="Proteomes" id="UP000015347"/>
    </source>
</evidence>
<protein>
    <submittedName>
        <fullName evidence="1">Uncharacterized protein</fullName>
    </submittedName>
</protein>
<comment type="caution">
    <text evidence="1">The sequence shown here is derived from an EMBL/GenBank/DDBJ whole genome shotgun (WGS) entry which is preliminary data.</text>
</comment>
<proteinExistence type="predicted"/>